<dbReference type="GO" id="GO:0006351">
    <property type="term" value="P:DNA-templated transcription"/>
    <property type="evidence" value="ECO:0007669"/>
    <property type="project" value="TreeGrafter"/>
</dbReference>
<dbReference type="InterPro" id="IPR036390">
    <property type="entry name" value="WH_DNA-bd_sf"/>
</dbReference>
<comment type="similarity">
    <text evidence="1">Belongs to the LysR transcriptional regulatory family.</text>
</comment>
<evidence type="ECO:0000256" key="4">
    <source>
        <dbReference type="ARBA" id="ARBA00023163"/>
    </source>
</evidence>
<dbReference type="Pfam" id="PF00126">
    <property type="entry name" value="HTH_1"/>
    <property type="match status" value="1"/>
</dbReference>
<dbReference type="Proteomes" id="UP000539372">
    <property type="component" value="Unassembled WGS sequence"/>
</dbReference>
<dbReference type="SUPFAM" id="SSF46785">
    <property type="entry name" value="Winged helix' DNA-binding domain"/>
    <property type="match status" value="1"/>
</dbReference>
<organism evidence="6 7">
    <name type="scientific">Pacificispira spongiicola</name>
    <dbReference type="NCBI Taxonomy" id="2729598"/>
    <lineage>
        <taxon>Bacteria</taxon>
        <taxon>Pseudomonadati</taxon>
        <taxon>Pseudomonadota</taxon>
        <taxon>Alphaproteobacteria</taxon>
        <taxon>Rhodospirillales</taxon>
        <taxon>Rhodospirillaceae</taxon>
        <taxon>Pacificispira</taxon>
    </lineage>
</organism>
<evidence type="ECO:0000313" key="6">
    <source>
        <dbReference type="EMBL" id="NMM45683.1"/>
    </source>
</evidence>
<sequence>MPQRLPPLVWLRAFEAAARHLNFTHAATELNLTQAAVSKHVKLLEHHLREPLFERLPRSLVLTKIGAAYLPKVQDAFDRLTAGTEEVFGARTEESLLVRAPIGFAVNWLAAKLPRFIETHPTINVRIVSSIWASDYEMEGYDLDIRYGLGHWSGFSASRLTWEQLTPLCLPSVAERLTAPDDLAGENLLHVLGYQDGWATWLAAAGATRVNAGSGLHFDTSLMAFEVAANGGGVALGRHSMAMKELSSGRLVRPFDHSVEIEECFYLVEPEKGASHPDAGPFREWLLAEADAARDASRNAD</sequence>
<proteinExistence type="inferred from homology"/>
<keyword evidence="3" id="KW-0238">DNA-binding</keyword>
<evidence type="ECO:0000313" key="7">
    <source>
        <dbReference type="Proteomes" id="UP000539372"/>
    </source>
</evidence>
<dbReference type="GO" id="GO:0003700">
    <property type="term" value="F:DNA-binding transcription factor activity"/>
    <property type="evidence" value="ECO:0007669"/>
    <property type="project" value="InterPro"/>
</dbReference>
<dbReference type="PRINTS" id="PR00039">
    <property type="entry name" value="HTHLYSR"/>
</dbReference>
<gene>
    <name evidence="6" type="primary">gcvA</name>
    <name evidence="6" type="ORF">HH303_14395</name>
</gene>
<name>A0A7Y0HGH8_9PROT</name>
<dbReference type="PROSITE" id="PS50931">
    <property type="entry name" value="HTH_LYSR"/>
    <property type="match status" value="1"/>
</dbReference>
<evidence type="ECO:0000259" key="5">
    <source>
        <dbReference type="PROSITE" id="PS50931"/>
    </source>
</evidence>
<dbReference type="RefSeq" id="WP_169626070.1">
    <property type="nucleotide sequence ID" value="NZ_JABBNT010000004.1"/>
</dbReference>
<evidence type="ECO:0000256" key="3">
    <source>
        <dbReference type="ARBA" id="ARBA00023125"/>
    </source>
</evidence>
<protein>
    <submittedName>
        <fullName evidence="6">Transcriptional regulator GcvA</fullName>
    </submittedName>
</protein>
<keyword evidence="2" id="KW-0805">Transcription regulation</keyword>
<dbReference type="InterPro" id="IPR058163">
    <property type="entry name" value="LysR-type_TF_proteobact-type"/>
</dbReference>
<reference evidence="6 7" key="1">
    <citation type="submission" date="2020-04" db="EMBL/GenBank/DDBJ databases">
        <title>Rhodospirillaceae bacterium KN72 isolated from deep sea.</title>
        <authorList>
            <person name="Zhang D.-C."/>
        </authorList>
    </citation>
    <scope>NUCLEOTIDE SEQUENCE [LARGE SCALE GENOMIC DNA]</scope>
    <source>
        <strain evidence="6 7">KN72</strain>
    </source>
</reference>
<dbReference type="InterPro" id="IPR000847">
    <property type="entry name" value="LysR_HTH_N"/>
</dbReference>
<dbReference type="Gene3D" id="3.40.190.10">
    <property type="entry name" value="Periplasmic binding protein-like II"/>
    <property type="match status" value="2"/>
</dbReference>
<dbReference type="SUPFAM" id="SSF53850">
    <property type="entry name" value="Periplasmic binding protein-like II"/>
    <property type="match status" value="1"/>
</dbReference>
<feature type="domain" description="HTH lysR-type" evidence="5">
    <location>
        <begin position="6"/>
        <end position="63"/>
    </location>
</feature>
<dbReference type="GO" id="GO:0043565">
    <property type="term" value="F:sequence-specific DNA binding"/>
    <property type="evidence" value="ECO:0007669"/>
    <property type="project" value="TreeGrafter"/>
</dbReference>
<comment type="caution">
    <text evidence="6">The sequence shown here is derived from an EMBL/GenBank/DDBJ whole genome shotgun (WGS) entry which is preliminary data.</text>
</comment>
<evidence type="ECO:0000256" key="1">
    <source>
        <dbReference type="ARBA" id="ARBA00009437"/>
    </source>
</evidence>
<dbReference type="PANTHER" id="PTHR30537:SF74">
    <property type="entry name" value="HTH-TYPE TRANSCRIPTIONAL REGULATOR TRPI"/>
    <property type="match status" value="1"/>
</dbReference>
<dbReference type="EMBL" id="JABBNT010000004">
    <property type="protein sequence ID" value="NMM45683.1"/>
    <property type="molecule type" value="Genomic_DNA"/>
</dbReference>
<accession>A0A7Y0HGH8</accession>
<dbReference type="InterPro" id="IPR036388">
    <property type="entry name" value="WH-like_DNA-bd_sf"/>
</dbReference>
<evidence type="ECO:0000256" key="2">
    <source>
        <dbReference type="ARBA" id="ARBA00023015"/>
    </source>
</evidence>
<dbReference type="AlphaFoldDB" id="A0A7Y0HGH8"/>
<dbReference type="InterPro" id="IPR005119">
    <property type="entry name" value="LysR_subst-bd"/>
</dbReference>
<keyword evidence="7" id="KW-1185">Reference proteome</keyword>
<dbReference type="NCBIfam" id="NF008352">
    <property type="entry name" value="PRK11139.1"/>
    <property type="match status" value="1"/>
</dbReference>
<keyword evidence="4" id="KW-0804">Transcription</keyword>
<dbReference type="PANTHER" id="PTHR30537">
    <property type="entry name" value="HTH-TYPE TRANSCRIPTIONAL REGULATOR"/>
    <property type="match status" value="1"/>
</dbReference>
<dbReference type="Pfam" id="PF03466">
    <property type="entry name" value="LysR_substrate"/>
    <property type="match status" value="1"/>
</dbReference>
<dbReference type="Gene3D" id="1.10.10.10">
    <property type="entry name" value="Winged helix-like DNA-binding domain superfamily/Winged helix DNA-binding domain"/>
    <property type="match status" value="1"/>
</dbReference>
<dbReference type="CDD" id="cd08432">
    <property type="entry name" value="PBP2_GcdR_TrpI_HvrB_AmpR_like"/>
    <property type="match status" value="1"/>
</dbReference>